<sequence length="261" mass="29464">MAQHSIKDGTVNGVPLDAILNPISDDAASVERIPAQPGNVRTTLPIVIVEYDQEWPKYFEIYKSRILDAFASIPTQQTPNGEVSEEELTTAPAEHVDILSVEHVGSTSVPGLPAKAVIDIDLVLSHIGLEAEEFYVPCLEAAGFDFRLREPKWHGHRFFAYRRPHESDQTGTDAMPDCNLHVWGPRSPEAERHRIFRDWLRQNAEDRELYAKVKKDCAMASSMGGEDMARYTARKEAHIREIMVRACRGFGYLDRLAQLRP</sequence>
<comment type="caution">
    <text evidence="1">The sequence shown here is derived from an EMBL/GenBank/DDBJ whole genome shotgun (WGS) entry which is preliminary data.</text>
</comment>
<dbReference type="Proteomes" id="UP001138500">
    <property type="component" value="Unassembled WGS sequence"/>
</dbReference>
<accession>A0A9W7SQM8</accession>
<gene>
    <name evidence="1" type="ORF">Tdes44962_MAKER03317</name>
</gene>
<reference evidence="1 2" key="1">
    <citation type="journal article" date="2018" name="IMA Fungus">
        <title>IMA Genome-F 10: Nine draft genome sequences of Claviceps purpurea s.lat., including C. arundinis, C. humidiphila, and C. cf. spartinae, pseudomolecules for the pitch canker pathogen Fusarium circinatum, draft genome of Davidsoniella eucalypti, Grosmannia galeiformis, Quambalaria eucalypti, and Teratosphaeria destructans.</title>
        <authorList>
            <person name="Wingfield B.D."/>
            <person name="Liu M."/>
            <person name="Nguyen H.D."/>
            <person name="Lane F.A."/>
            <person name="Morgan S.W."/>
            <person name="De Vos L."/>
            <person name="Wilken P.M."/>
            <person name="Duong T.A."/>
            <person name="Aylward J."/>
            <person name="Coetzee M.P."/>
            <person name="Dadej K."/>
            <person name="De Beer Z.W."/>
            <person name="Findlay W."/>
            <person name="Havenga M."/>
            <person name="Kolarik M."/>
            <person name="Menzies J.G."/>
            <person name="Naidoo K."/>
            <person name="Pochopski O."/>
            <person name="Shoukouhi P."/>
            <person name="Santana Q.C."/>
            <person name="Seifert K.A."/>
            <person name="Soal N."/>
            <person name="Steenkamp E.T."/>
            <person name="Tatham C.T."/>
            <person name="van der Nest M.A."/>
            <person name="Wingfield M.J."/>
        </authorList>
    </citation>
    <scope>NUCLEOTIDE SEQUENCE [LARGE SCALE GENOMIC DNA]</scope>
    <source>
        <strain evidence="1">CMW44962</strain>
    </source>
</reference>
<organism evidence="1 2">
    <name type="scientific">Teratosphaeria destructans</name>
    <dbReference type="NCBI Taxonomy" id="418781"/>
    <lineage>
        <taxon>Eukaryota</taxon>
        <taxon>Fungi</taxon>
        <taxon>Dikarya</taxon>
        <taxon>Ascomycota</taxon>
        <taxon>Pezizomycotina</taxon>
        <taxon>Dothideomycetes</taxon>
        <taxon>Dothideomycetidae</taxon>
        <taxon>Mycosphaerellales</taxon>
        <taxon>Teratosphaeriaceae</taxon>
        <taxon>Teratosphaeria</taxon>
    </lineage>
</organism>
<evidence type="ECO:0000313" key="2">
    <source>
        <dbReference type="Proteomes" id="UP001138500"/>
    </source>
</evidence>
<dbReference type="EMBL" id="RIBY02001956">
    <property type="protein sequence ID" value="KAH9826773.1"/>
    <property type="molecule type" value="Genomic_DNA"/>
</dbReference>
<dbReference type="InterPro" id="IPR043519">
    <property type="entry name" value="NT_sf"/>
</dbReference>
<evidence type="ECO:0000313" key="1">
    <source>
        <dbReference type="EMBL" id="KAH9826773.1"/>
    </source>
</evidence>
<dbReference type="InterPro" id="IPR007344">
    <property type="entry name" value="GrpB/CoaE"/>
</dbReference>
<proteinExistence type="predicted"/>
<protein>
    <submittedName>
        <fullName evidence="1">UPF0157 protein</fullName>
    </submittedName>
</protein>
<dbReference type="SUPFAM" id="SSF81301">
    <property type="entry name" value="Nucleotidyltransferase"/>
    <property type="match status" value="1"/>
</dbReference>
<reference evidence="1 2" key="2">
    <citation type="journal article" date="2021" name="Curr. Genet.">
        <title>Genetic response to nitrogen starvation in the aggressive Eucalyptus foliar pathogen Teratosphaeria destructans.</title>
        <authorList>
            <person name="Havenga M."/>
            <person name="Wingfield B.D."/>
            <person name="Wingfield M.J."/>
            <person name="Dreyer L.L."/>
            <person name="Roets F."/>
            <person name="Aylward J."/>
        </authorList>
    </citation>
    <scope>NUCLEOTIDE SEQUENCE [LARGE SCALE GENOMIC DNA]</scope>
    <source>
        <strain evidence="1">CMW44962</strain>
    </source>
</reference>
<dbReference type="Gene3D" id="3.30.460.10">
    <property type="entry name" value="Beta Polymerase, domain 2"/>
    <property type="match status" value="1"/>
</dbReference>
<dbReference type="PANTHER" id="PTHR34822">
    <property type="entry name" value="GRPB DOMAIN PROTEIN (AFU_ORTHOLOGUE AFUA_1G01530)"/>
    <property type="match status" value="1"/>
</dbReference>
<dbReference type="AlphaFoldDB" id="A0A9W7SQM8"/>
<dbReference type="OrthoDB" id="630895at2759"/>
<keyword evidence="2" id="KW-1185">Reference proteome</keyword>
<name>A0A9W7SQM8_9PEZI</name>
<dbReference type="PANTHER" id="PTHR34822:SF1">
    <property type="entry name" value="GRPB FAMILY PROTEIN"/>
    <property type="match status" value="1"/>
</dbReference>
<dbReference type="Pfam" id="PF04229">
    <property type="entry name" value="GrpB"/>
    <property type="match status" value="1"/>
</dbReference>